<comment type="caution">
    <text evidence="3">The sequence shown here is derived from an EMBL/GenBank/DDBJ whole genome shotgun (WGS) entry which is preliminary data.</text>
</comment>
<dbReference type="AlphaFoldDB" id="A0A2W5Q8W9"/>
<sequence>MTTDMAPEMAPVDAYGALTGPRTLTIRRILPGPIERIWSYLTESDLRARWLAAGEMEPRVGGAAEFIWRNDELTDPPGAKPEGFGAEHRMKATVTEYDPPRRLAFTWDETGGVAITLEPKGDRVLLTLTHSDLPRRAMLLGVSAGWHAHLDVLEARASGAAPAPFWDAWARLRDEYERRIPE</sequence>
<evidence type="ECO:0000313" key="3">
    <source>
        <dbReference type="EMBL" id="PZQ47830.1"/>
    </source>
</evidence>
<dbReference type="SUPFAM" id="SSF55961">
    <property type="entry name" value="Bet v1-like"/>
    <property type="match status" value="1"/>
</dbReference>
<dbReference type="Gene3D" id="3.30.530.20">
    <property type="match status" value="1"/>
</dbReference>
<gene>
    <name evidence="3" type="ORF">DI556_16480</name>
</gene>
<dbReference type="InterPro" id="IPR023393">
    <property type="entry name" value="START-like_dom_sf"/>
</dbReference>
<dbReference type="Pfam" id="PF08327">
    <property type="entry name" value="AHSA1"/>
    <property type="match status" value="1"/>
</dbReference>
<evidence type="ECO:0000256" key="1">
    <source>
        <dbReference type="ARBA" id="ARBA00006817"/>
    </source>
</evidence>
<feature type="domain" description="Activator of Hsp90 ATPase homologue 1/2-like C-terminal" evidence="2">
    <location>
        <begin position="33"/>
        <end position="155"/>
    </location>
</feature>
<dbReference type="CDD" id="cd08899">
    <property type="entry name" value="SRPBCC_CalC_Aha1-like_6"/>
    <property type="match status" value="1"/>
</dbReference>
<proteinExistence type="inferred from homology"/>
<evidence type="ECO:0000313" key="4">
    <source>
        <dbReference type="Proteomes" id="UP000249185"/>
    </source>
</evidence>
<reference evidence="3 4" key="1">
    <citation type="submission" date="2017-08" db="EMBL/GenBank/DDBJ databases">
        <title>Infants hospitalized years apart are colonized by the same room-sourced microbial strains.</title>
        <authorList>
            <person name="Brooks B."/>
            <person name="Olm M.R."/>
            <person name="Firek B.A."/>
            <person name="Baker R."/>
            <person name="Thomas B.C."/>
            <person name="Morowitz M.J."/>
            <person name="Banfield J.F."/>
        </authorList>
    </citation>
    <scope>NUCLEOTIDE SEQUENCE [LARGE SCALE GENOMIC DNA]</scope>
    <source>
        <strain evidence="3">S2_005_002_R2_34</strain>
    </source>
</reference>
<evidence type="ECO:0000259" key="2">
    <source>
        <dbReference type="Pfam" id="PF08327"/>
    </source>
</evidence>
<organism evidence="3 4">
    <name type="scientific">Rhodovulum sulfidophilum</name>
    <name type="common">Rhodobacter sulfidophilus</name>
    <dbReference type="NCBI Taxonomy" id="35806"/>
    <lineage>
        <taxon>Bacteria</taxon>
        <taxon>Pseudomonadati</taxon>
        <taxon>Pseudomonadota</taxon>
        <taxon>Alphaproteobacteria</taxon>
        <taxon>Rhodobacterales</taxon>
        <taxon>Paracoccaceae</taxon>
        <taxon>Rhodovulum</taxon>
    </lineage>
</organism>
<comment type="similarity">
    <text evidence="1">Belongs to the AHA1 family.</text>
</comment>
<accession>A0A2W5Q8W9</accession>
<dbReference type="EMBL" id="QFPW01000015">
    <property type="protein sequence ID" value="PZQ47830.1"/>
    <property type="molecule type" value="Genomic_DNA"/>
</dbReference>
<dbReference type="Proteomes" id="UP000249185">
    <property type="component" value="Unassembled WGS sequence"/>
</dbReference>
<name>A0A2W5Q8W9_RHOSU</name>
<dbReference type="InterPro" id="IPR013538">
    <property type="entry name" value="ASHA1/2-like_C"/>
</dbReference>
<protein>
    <submittedName>
        <fullName evidence="3">ATPase</fullName>
    </submittedName>
</protein>